<name>A0AAV5TIM0_9BILA</name>
<dbReference type="PANTHER" id="PTHR28626:SF3">
    <property type="entry name" value="SRR1-LIKE PROTEIN"/>
    <property type="match status" value="1"/>
</dbReference>
<gene>
    <name evidence="3" type="ORF">PENTCL1PPCAC_16278</name>
</gene>
<reference evidence="3" key="1">
    <citation type="submission" date="2023-10" db="EMBL/GenBank/DDBJ databases">
        <title>Genome assembly of Pristionchus species.</title>
        <authorList>
            <person name="Yoshida K."/>
            <person name="Sommer R.J."/>
        </authorList>
    </citation>
    <scope>NUCLEOTIDE SEQUENCE</scope>
    <source>
        <strain evidence="3">RS0144</strain>
    </source>
</reference>
<evidence type="ECO:0000259" key="2">
    <source>
        <dbReference type="Pfam" id="PF07985"/>
    </source>
</evidence>
<dbReference type="PANTHER" id="PTHR28626">
    <property type="entry name" value="SRR1-LIKE PROTEIN"/>
    <property type="match status" value="1"/>
</dbReference>
<evidence type="ECO:0000256" key="1">
    <source>
        <dbReference type="ARBA" id="ARBA00009856"/>
    </source>
</evidence>
<dbReference type="Pfam" id="PF07985">
    <property type="entry name" value="SRR1"/>
    <property type="match status" value="1"/>
</dbReference>
<evidence type="ECO:0000313" key="4">
    <source>
        <dbReference type="Proteomes" id="UP001432027"/>
    </source>
</evidence>
<feature type="non-terminal residue" evidence="3">
    <location>
        <position position="252"/>
    </location>
</feature>
<comment type="similarity">
    <text evidence="1">Belongs to the SRR1 family.</text>
</comment>
<organism evidence="3 4">
    <name type="scientific">Pristionchus entomophagus</name>
    <dbReference type="NCBI Taxonomy" id="358040"/>
    <lineage>
        <taxon>Eukaryota</taxon>
        <taxon>Metazoa</taxon>
        <taxon>Ecdysozoa</taxon>
        <taxon>Nematoda</taxon>
        <taxon>Chromadorea</taxon>
        <taxon>Rhabditida</taxon>
        <taxon>Rhabditina</taxon>
        <taxon>Diplogasteromorpha</taxon>
        <taxon>Diplogasteroidea</taxon>
        <taxon>Neodiplogasteridae</taxon>
        <taxon>Pristionchus</taxon>
    </lineage>
</organism>
<dbReference type="InterPro" id="IPR012942">
    <property type="entry name" value="SRR1-like"/>
</dbReference>
<keyword evidence="4" id="KW-1185">Reference proteome</keyword>
<dbReference type="AlphaFoldDB" id="A0AAV5TIM0"/>
<dbReference type="GO" id="GO:0005634">
    <property type="term" value="C:nucleus"/>
    <property type="evidence" value="ECO:0007669"/>
    <property type="project" value="TreeGrafter"/>
</dbReference>
<accession>A0AAV5TIM0</accession>
<evidence type="ECO:0000313" key="3">
    <source>
        <dbReference type="EMBL" id="GMS94103.1"/>
    </source>
</evidence>
<sequence>HFRMEDDGFTRVWRSKKQRTGGVAAALAGARKTAPCTTRVDGDEKEVETTMRRAMEIMEGHKLLWAWTRREVEKALRGRPLQQVVILGNGNFDGSLEPGAAQLALALRMAESFPSASVHFQDPQCTPVECAWLEGRGIDVRRQTGMQPPEMKGDAGCRLVFFIHNPHGLMEQLLSSDWEFGGTSRSLLVCNDYDGWTEGEFEDAIDGRMPATRQFVRQAKILRLPSFDHFPFAFHHTAFIYLPEDAKLTDTV</sequence>
<dbReference type="EMBL" id="BTSX01000004">
    <property type="protein sequence ID" value="GMS94103.1"/>
    <property type="molecule type" value="Genomic_DNA"/>
</dbReference>
<dbReference type="InterPro" id="IPR040044">
    <property type="entry name" value="SRR1L"/>
</dbReference>
<comment type="caution">
    <text evidence="3">The sequence shown here is derived from an EMBL/GenBank/DDBJ whole genome shotgun (WGS) entry which is preliminary data.</text>
</comment>
<dbReference type="Proteomes" id="UP001432027">
    <property type="component" value="Unassembled WGS sequence"/>
</dbReference>
<proteinExistence type="inferred from homology"/>
<dbReference type="GO" id="GO:0005737">
    <property type="term" value="C:cytoplasm"/>
    <property type="evidence" value="ECO:0007669"/>
    <property type="project" value="TreeGrafter"/>
</dbReference>
<protein>
    <recommendedName>
        <fullName evidence="2">SRR1-like domain-containing protein</fullName>
    </recommendedName>
</protein>
<feature type="non-terminal residue" evidence="3">
    <location>
        <position position="1"/>
    </location>
</feature>
<feature type="domain" description="SRR1-like" evidence="2">
    <location>
        <begin position="76"/>
        <end position="239"/>
    </location>
</feature>